<comment type="similarity">
    <text evidence="2">Belongs to the transketolase family.</text>
</comment>
<dbReference type="InterPro" id="IPR029061">
    <property type="entry name" value="THDP-binding"/>
</dbReference>
<protein>
    <submittedName>
        <fullName evidence="5">Transketolase central region</fullName>
    </submittedName>
</protein>
<dbReference type="Gene3D" id="3.40.50.920">
    <property type="match status" value="1"/>
</dbReference>
<evidence type="ECO:0000313" key="6">
    <source>
        <dbReference type="Proteomes" id="UP000001208"/>
    </source>
</evidence>
<organism evidence="5 6">
    <name type="scientific">Chloroherpeton thalassium (strain ATCC 35110 / GB-78)</name>
    <dbReference type="NCBI Taxonomy" id="517418"/>
    <lineage>
        <taxon>Bacteria</taxon>
        <taxon>Pseudomonadati</taxon>
        <taxon>Chlorobiota</taxon>
        <taxon>Chlorobiia</taxon>
        <taxon>Chlorobiales</taxon>
        <taxon>Chloroherpetonaceae</taxon>
        <taxon>Chloroherpeton</taxon>
    </lineage>
</organism>
<dbReference type="PANTHER" id="PTHR43825">
    <property type="entry name" value="PYRUVATE DEHYDROGENASE E1 COMPONENT"/>
    <property type="match status" value="1"/>
</dbReference>
<evidence type="ECO:0000256" key="1">
    <source>
        <dbReference type="ARBA" id="ARBA00001964"/>
    </source>
</evidence>
<comment type="cofactor">
    <cofactor evidence="1">
        <name>thiamine diphosphate</name>
        <dbReference type="ChEBI" id="CHEBI:58937"/>
    </cofactor>
</comment>
<dbReference type="KEGG" id="cts:Ctha_1155"/>
<reference evidence="5 6" key="1">
    <citation type="submission" date="2008-06" db="EMBL/GenBank/DDBJ databases">
        <title>Complete sequence of Chloroherpeton thalassium ATCC 35110.</title>
        <authorList>
            <consortium name="US DOE Joint Genome Institute"/>
            <person name="Lucas S."/>
            <person name="Copeland A."/>
            <person name="Lapidus A."/>
            <person name="Glavina del Rio T."/>
            <person name="Dalin E."/>
            <person name="Tice H."/>
            <person name="Bruce D."/>
            <person name="Goodwin L."/>
            <person name="Pitluck S."/>
            <person name="Schmutz J."/>
            <person name="Larimer F."/>
            <person name="Land M."/>
            <person name="Hauser L."/>
            <person name="Kyrpides N."/>
            <person name="Mikhailova N."/>
            <person name="Liu Z."/>
            <person name="Li T."/>
            <person name="Zhao F."/>
            <person name="Overmann J."/>
            <person name="Bryant D.A."/>
            <person name="Richardson P."/>
        </authorList>
    </citation>
    <scope>NUCLEOTIDE SEQUENCE [LARGE SCALE GENOMIC DNA]</scope>
    <source>
        <strain evidence="6">ATCC 35110 / GB-78</strain>
    </source>
</reference>
<dbReference type="eggNOG" id="COG3958">
    <property type="taxonomic scope" value="Bacteria"/>
</dbReference>
<dbReference type="Proteomes" id="UP000001208">
    <property type="component" value="Chromosome"/>
</dbReference>
<dbReference type="SMART" id="SM00861">
    <property type="entry name" value="Transket_pyr"/>
    <property type="match status" value="1"/>
</dbReference>
<evidence type="ECO:0000313" key="5">
    <source>
        <dbReference type="EMBL" id="ACF13619.1"/>
    </source>
</evidence>
<dbReference type="InterPro" id="IPR009014">
    <property type="entry name" value="Transketo_C/PFOR_II"/>
</dbReference>
<dbReference type="RefSeq" id="WP_012499703.1">
    <property type="nucleotide sequence ID" value="NC_011026.1"/>
</dbReference>
<dbReference type="InterPro" id="IPR033248">
    <property type="entry name" value="Transketolase_C"/>
</dbReference>
<dbReference type="AlphaFoldDB" id="B3QYJ1"/>
<dbReference type="Gene3D" id="3.40.50.970">
    <property type="match status" value="1"/>
</dbReference>
<evidence type="ECO:0000256" key="2">
    <source>
        <dbReference type="ARBA" id="ARBA00007131"/>
    </source>
</evidence>
<gene>
    <name evidence="5" type="ordered locus">Ctha_1155</name>
</gene>
<keyword evidence="6" id="KW-1185">Reference proteome</keyword>
<evidence type="ECO:0000259" key="4">
    <source>
        <dbReference type="SMART" id="SM00861"/>
    </source>
</evidence>
<dbReference type="FunFam" id="3.40.50.970:FF:000129">
    <property type="entry name" value="Transketolase"/>
    <property type="match status" value="1"/>
</dbReference>
<dbReference type="SUPFAM" id="SSF52922">
    <property type="entry name" value="TK C-terminal domain-like"/>
    <property type="match status" value="1"/>
</dbReference>
<dbReference type="Pfam" id="PF02780">
    <property type="entry name" value="Transketolase_C"/>
    <property type="match status" value="1"/>
</dbReference>
<feature type="domain" description="Transketolase-like pyrimidine-binding" evidence="4">
    <location>
        <begin position="19"/>
        <end position="183"/>
    </location>
</feature>
<dbReference type="SUPFAM" id="SSF52518">
    <property type="entry name" value="Thiamin diphosphate-binding fold (THDP-binding)"/>
    <property type="match status" value="1"/>
</dbReference>
<sequence length="327" mass="35245">MENLSNGTETRHLESRGNKATRKGFGEALLEVGKDERVVALCADLTTSVNMHLFQKAYPARFFNVGIAEANMTSMAAGFATAGKIPFTATFANFATGRSYDQIRQSVCYSELNVKICASHAGLTLGEDGATHQILEDIGLMRGLPYMSVVVPCDYSETKRATMAVAQHEGPVYLRFGRPDVPDFSSDDVPFVIGKSIELNPGTDATVIACGVMVWKALQAAYQLEAEGISVRVINMHTIKPLDTEAILAAAKETGAIVTAEEHQINTGLGDAVANVVVRQQPVPMEMVAVEDQFGKSGKPDELLEKYGLTTENIIEKVKAAISRKAS</sequence>
<dbReference type="PANTHER" id="PTHR43825:SF1">
    <property type="entry name" value="TRANSKETOLASE-LIKE PYRIMIDINE-BINDING DOMAIN-CONTAINING PROTEIN"/>
    <property type="match status" value="1"/>
</dbReference>
<evidence type="ECO:0000256" key="3">
    <source>
        <dbReference type="ARBA" id="ARBA00023052"/>
    </source>
</evidence>
<dbReference type="EMBL" id="CP001100">
    <property type="protein sequence ID" value="ACF13619.1"/>
    <property type="molecule type" value="Genomic_DNA"/>
</dbReference>
<accession>B3QYJ1</accession>
<dbReference type="STRING" id="517418.Ctha_1155"/>
<dbReference type="CDD" id="cd07033">
    <property type="entry name" value="TPP_PYR_DXS_TK_like"/>
    <property type="match status" value="1"/>
</dbReference>
<dbReference type="HOGENOM" id="CLU_009227_1_1_10"/>
<dbReference type="OrthoDB" id="8732661at2"/>
<name>B3QYJ1_CHLT3</name>
<keyword evidence="3" id="KW-0786">Thiamine pyrophosphate</keyword>
<dbReference type="InterPro" id="IPR051157">
    <property type="entry name" value="PDH/Transketolase"/>
</dbReference>
<dbReference type="InterPro" id="IPR005475">
    <property type="entry name" value="Transketolase-like_Pyr-bd"/>
</dbReference>
<dbReference type="Pfam" id="PF02779">
    <property type="entry name" value="Transket_pyr"/>
    <property type="match status" value="1"/>
</dbReference>
<proteinExistence type="inferred from homology"/>